<evidence type="ECO:0000313" key="4">
    <source>
        <dbReference type="Proteomes" id="UP001519363"/>
    </source>
</evidence>
<dbReference type="InterPro" id="IPR016162">
    <property type="entry name" value="Ald_DH_N"/>
</dbReference>
<evidence type="ECO:0000256" key="1">
    <source>
        <dbReference type="ARBA" id="ARBA00023002"/>
    </source>
</evidence>
<dbReference type="Gene3D" id="3.40.605.10">
    <property type="entry name" value="Aldehyde Dehydrogenase, Chain A, domain 1"/>
    <property type="match status" value="1"/>
</dbReference>
<comment type="caution">
    <text evidence="3">The sequence shown here is derived from an EMBL/GenBank/DDBJ whole genome shotgun (WGS) entry which is preliminary data.</text>
</comment>
<dbReference type="RefSeq" id="WP_086782331.1">
    <property type="nucleotide sequence ID" value="NZ_JAGIOO010000001.1"/>
</dbReference>
<feature type="domain" description="Aldehyde dehydrogenase" evidence="2">
    <location>
        <begin position="53"/>
        <end position="499"/>
    </location>
</feature>
<dbReference type="InterPro" id="IPR016163">
    <property type="entry name" value="Ald_DH_C"/>
</dbReference>
<evidence type="ECO:0000259" key="2">
    <source>
        <dbReference type="Pfam" id="PF00171"/>
    </source>
</evidence>
<protein>
    <submittedName>
        <fullName evidence="3">Acyl-CoA reductase-like NAD-dependent aldehyde dehydrogenase</fullName>
    </submittedName>
</protein>
<dbReference type="Proteomes" id="UP001519363">
    <property type="component" value="Unassembled WGS sequence"/>
</dbReference>
<dbReference type="EMBL" id="JAGIOO010000001">
    <property type="protein sequence ID" value="MBP2477864.1"/>
    <property type="molecule type" value="Genomic_DNA"/>
</dbReference>
<dbReference type="Pfam" id="PF00171">
    <property type="entry name" value="Aldedh"/>
    <property type="match status" value="1"/>
</dbReference>
<dbReference type="PANTHER" id="PTHR43353">
    <property type="entry name" value="SUCCINATE-SEMIALDEHYDE DEHYDROGENASE, MITOCHONDRIAL"/>
    <property type="match status" value="1"/>
</dbReference>
<dbReference type="InterPro" id="IPR050740">
    <property type="entry name" value="Aldehyde_DH_Superfamily"/>
</dbReference>
<dbReference type="InterPro" id="IPR016161">
    <property type="entry name" value="Ald_DH/histidinol_DH"/>
</dbReference>
<dbReference type="SUPFAM" id="SSF53720">
    <property type="entry name" value="ALDH-like"/>
    <property type="match status" value="1"/>
</dbReference>
<name>A0ABS5ANU5_9PSEU</name>
<organism evidence="3 4">
    <name type="scientific">Crossiella equi</name>
    <dbReference type="NCBI Taxonomy" id="130796"/>
    <lineage>
        <taxon>Bacteria</taxon>
        <taxon>Bacillati</taxon>
        <taxon>Actinomycetota</taxon>
        <taxon>Actinomycetes</taxon>
        <taxon>Pseudonocardiales</taxon>
        <taxon>Pseudonocardiaceae</taxon>
        <taxon>Crossiella</taxon>
    </lineage>
</organism>
<dbReference type="Gene3D" id="3.40.309.10">
    <property type="entry name" value="Aldehyde Dehydrogenase, Chain A, domain 2"/>
    <property type="match status" value="1"/>
</dbReference>
<sequence>MSPTDPVPTYLSSVAGRDVGSDRYVYTVAARSVLTDLFGSLTLKRRLEQGQLDPADVAEQVVGRCALADEDTMAAAVTAAAAAAPEWGAAPLRVRVALARALRERILAGHKEIVDVLIAEGIPRALAEWQVAGMLSLSSQETVDWLSAQLEQEFRHGDRRLLLRRRADGVVCVNPPQNAPAASALFGVTALMGGNTVVVRAPRSAPYGVMYLLREFVAPALAEVGAPPGALNVYCGRPGPALRGWLASPEVNDIFYTGGVDRGLALERDCVAAGKKPILELAGNDCVVVWRDADLDLAVEALTECFFGSGQICMVPNQAVVHPAVADELLVRLHRAVTALRPGYPDEPGVLLSPVLRAERFAAVVEDALDRGAELVCGGGRLEVDGEETDTGPFLAPTVLRVDGLARSRELTAVREETFFPLLPVVVPRPAADDELLAEILAFVDGNRYGLRNSLWAKDPAVVEEFLARVGNGGLLKVNDSHIGFLPYLPTHGGTGLTGGVFGEANYLVLRTTHLQGVSVARDVRPSAAVFEAYTRVTNPGA</sequence>
<dbReference type="PANTHER" id="PTHR43353:SF5">
    <property type="entry name" value="SUCCINATE-SEMIALDEHYDE DEHYDROGENASE, MITOCHONDRIAL"/>
    <property type="match status" value="1"/>
</dbReference>
<evidence type="ECO:0000313" key="3">
    <source>
        <dbReference type="EMBL" id="MBP2477864.1"/>
    </source>
</evidence>
<keyword evidence="1" id="KW-0560">Oxidoreductase</keyword>
<keyword evidence="4" id="KW-1185">Reference proteome</keyword>
<accession>A0ABS5ANU5</accession>
<proteinExistence type="predicted"/>
<gene>
    <name evidence="3" type="ORF">JOF53_006736</name>
</gene>
<dbReference type="InterPro" id="IPR015590">
    <property type="entry name" value="Aldehyde_DH_dom"/>
</dbReference>
<reference evidence="3 4" key="1">
    <citation type="submission" date="2021-03" db="EMBL/GenBank/DDBJ databases">
        <title>Sequencing the genomes of 1000 actinobacteria strains.</title>
        <authorList>
            <person name="Klenk H.-P."/>
        </authorList>
    </citation>
    <scope>NUCLEOTIDE SEQUENCE [LARGE SCALE GENOMIC DNA]</scope>
    <source>
        <strain evidence="3 4">DSM 44580</strain>
    </source>
</reference>